<dbReference type="Pfam" id="PF18044">
    <property type="entry name" value="zf-CCCH_4"/>
    <property type="match status" value="1"/>
</dbReference>
<feature type="domain" description="C3H1-type" evidence="7">
    <location>
        <begin position="105"/>
        <end position="133"/>
    </location>
</feature>
<keyword evidence="1 5" id="KW-0479">Metal-binding</keyword>
<dbReference type="PANTHER" id="PTHR12547:SF18">
    <property type="entry name" value="PROTEIN TIS11"/>
    <property type="match status" value="1"/>
</dbReference>
<evidence type="ECO:0000313" key="9">
    <source>
        <dbReference type="Proteomes" id="UP000278143"/>
    </source>
</evidence>
<protein>
    <recommendedName>
        <fullName evidence="7">C3H1-type domain-containing protein</fullName>
    </recommendedName>
</protein>
<keyword evidence="2" id="KW-0677">Repeat</keyword>
<feature type="zinc finger region" description="C3H1-type" evidence="5">
    <location>
        <begin position="57"/>
        <end position="85"/>
    </location>
</feature>
<organism evidence="8 9">
    <name type="scientific">Syncephalis pseudoplumigaleata</name>
    <dbReference type="NCBI Taxonomy" id="1712513"/>
    <lineage>
        <taxon>Eukaryota</taxon>
        <taxon>Fungi</taxon>
        <taxon>Fungi incertae sedis</taxon>
        <taxon>Zoopagomycota</taxon>
        <taxon>Zoopagomycotina</taxon>
        <taxon>Zoopagomycetes</taxon>
        <taxon>Zoopagales</taxon>
        <taxon>Piptocephalidaceae</taxon>
        <taxon>Syncephalis</taxon>
    </lineage>
</organism>
<evidence type="ECO:0000313" key="8">
    <source>
        <dbReference type="EMBL" id="RKP26807.1"/>
    </source>
</evidence>
<feature type="region of interest" description="Disordered" evidence="6">
    <location>
        <begin position="1"/>
        <end position="37"/>
    </location>
</feature>
<sequence length="387" mass="42636">MAADSEPESLSLNDLLRDTQAMRISGHDDASSNVTESDMDEYAHLVDDAVSFLDERDGSPSAVPPFPARGHCRYGNDCRFRHVAASSADKANGHRRSNNAGTGAYKLPIPCRNWTSSGSCPWGDQCRYQHVTADAGSAHSHPPTASKENKEAETNGAKAQPGDVLSADNSELLSENDTLLSTSDDGDGDPAETTETSDSPHQQQQQQPAMPAPQRPRANTSDAGTSRATCRYWASSGRCRWMDRCRFQHDVETRGANQQQQQQQQQQQDPSSSAGDSASDVDPYTAHFVNQLKMEAMLLKTMGRGDYDPSLEDSDETGMCGFSADEVMELLAQGVKPWEEDARMVMDALTMYPDDDDDDYYYDDDDAYAYYGYGVEVDDDDADHPWY</sequence>
<dbReference type="InterPro" id="IPR036855">
    <property type="entry name" value="Znf_CCCH_sf"/>
</dbReference>
<feature type="domain" description="C3H1-type" evidence="7">
    <location>
        <begin position="224"/>
        <end position="252"/>
    </location>
</feature>
<feature type="zinc finger region" description="C3H1-type" evidence="5">
    <location>
        <begin position="105"/>
        <end position="133"/>
    </location>
</feature>
<proteinExistence type="predicted"/>
<dbReference type="AlphaFoldDB" id="A0A4P9Z2P6"/>
<evidence type="ECO:0000256" key="4">
    <source>
        <dbReference type="ARBA" id="ARBA00022833"/>
    </source>
</evidence>
<evidence type="ECO:0000256" key="6">
    <source>
        <dbReference type="SAM" id="MobiDB-lite"/>
    </source>
</evidence>
<feature type="zinc finger region" description="C3H1-type" evidence="5">
    <location>
        <begin position="224"/>
        <end position="252"/>
    </location>
</feature>
<dbReference type="InterPro" id="IPR000571">
    <property type="entry name" value="Znf_CCCH"/>
</dbReference>
<feature type="compositionally biased region" description="Low complexity" evidence="6">
    <location>
        <begin position="258"/>
        <end position="282"/>
    </location>
</feature>
<keyword evidence="3 5" id="KW-0863">Zinc-finger</keyword>
<feature type="region of interest" description="Disordered" evidence="6">
    <location>
        <begin position="133"/>
        <end position="165"/>
    </location>
</feature>
<dbReference type="SMART" id="SM00356">
    <property type="entry name" value="ZnF_C3H1"/>
    <property type="match status" value="3"/>
</dbReference>
<dbReference type="GO" id="GO:0008270">
    <property type="term" value="F:zinc ion binding"/>
    <property type="evidence" value="ECO:0007669"/>
    <property type="project" value="UniProtKB-KW"/>
</dbReference>
<feature type="region of interest" description="Disordered" evidence="6">
    <location>
        <begin position="252"/>
        <end position="282"/>
    </location>
</feature>
<evidence type="ECO:0000256" key="3">
    <source>
        <dbReference type="ARBA" id="ARBA00022771"/>
    </source>
</evidence>
<dbReference type="Gene3D" id="4.10.1000.10">
    <property type="entry name" value="Zinc finger, CCCH-type"/>
    <property type="match status" value="2"/>
</dbReference>
<keyword evidence="9" id="KW-1185">Reference proteome</keyword>
<dbReference type="SUPFAM" id="SSF90229">
    <property type="entry name" value="CCCH zinc finger"/>
    <property type="match status" value="2"/>
</dbReference>
<dbReference type="Proteomes" id="UP000278143">
    <property type="component" value="Unassembled WGS sequence"/>
</dbReference>
<dbReference type="InterPro" id="IPR041367">
    <property type="entry name" value="Znf-CCCH_4"/>
</dbReference>
<feature type="region of interest" description="Disordered" evidence="6">
    <location>
        <begin position="178"/>
        <end position="226"/>
    </location>
</feature>
<dbReference type="PANTHER" id="PTHR12547">
    <property type="entry name" value="CCCH ZINC FINGER/TIS11-RELATED"/>
    <property type="match status" value="1"/>
</dbReference>
<dbReference type="EMBL" id="KZ989330">
    <property type="protein sequence ID" value="RKP26807.1"/>
    <property type="molecule type" value="Genomic_DNA"/>
</dbReference>
<name>A0A4P9Z2P6_9FUNG</name>
<gene>
    <name evidence="8" type="ORF">SYNPS1DRAFT_27517</name>
</gene>
<evidence type="ECO:0000256" key="5">
    <source>
        <dbReference type="PROSITE-ProRule" id="PRU00723"/>
    </source>
</evidence>
<evidence type="ECO:0000256" key="1">
    <source>
        <dbReference type="ARBA" id="ARBA00022723"/>
    </source>
</evidence>
<reference evidence="9" key="1">
    <citation type="journal article" date="2018" name="Nat. Microbiol.">
        <title>Leveraging single-cell genomics to expand the fungal tree of life.</title>
        <authorList>
            <person name="Ahrendt S.R."/>
            <person name="Quandt C.A."/>
            <person name="Ciobanu D."/>
            <person name="Clum A."/>
            <person name="Salamov A."/>
            <person name="Andreopoulos B."/>
            <person name="Cheng J.F."/>
            <person name="Woyke T."/>
            <person name="Pelin A."/>
            <person name="Henrissat B."/>
            <person name="Reynolds N.K."/>
            <person name="Benny G.L."/>
            <person name="Smith M.E."/>
            <person name="James T.Y."/>
            <person name="Grigoriev I.V."/>
        </authorList>
    </citation>
    <scope>NUCLEOTIDE SEQUENCE [LARGE SCALE GENOMIC DNA]</scope>
    <source>
        <strain evidence="9">Benny S71-1</strain>
    </source>
</reference>
<evidence type="ECO:0000256" key="2">
    <source>
        <dbReference type="ARBA" id="ARBA00022737"/>
    </source>
</evidence>
<keyword evidence="4 5" id="KW-0862">Zinc</keyword>
<dbReference type="InterPro" id="IPR045877">
    <property type="entry name" value="ZFP36-like"/>
</dbReference>
<evidence type="ECO:0000259" key="7">
    <source>
        <dbReference type="PROSITE" id="PS50103"/>
    </source>
</evidence>
<dbReference type="PROSITE" id="PS50103">
    <property type="entry name" value="ZF_C3H1"/>
    <property type="match status" value="3"/>
</dbReference>
<dbReference type="OrthoDB" id="629492at2759"/>
<accession>A0A4P9Z2P6</accession>
<dbReference type="GO" id="GO:0003729">
    <property type="term" value="F:mRNA binding"/>
    <property type="evidence" value="ECO:0007669"/>
    <property type="project" value="InterPro"/>
</dbReference>
<feature type="domain" description="C3H1-type" evidence="7">
    <location>
        <begin position="57"/>
        <end position="85"/>
    </location>
</feature>